<name>A0A1T2XMU7_9BACL</name>
<dbReference type="AlphaFoldDB" id="A0A1T2XMU7"/>
<reference evidence="2 3" key="1">
    <citation type="submission" date="2017-01" db="EMBL/GenBank/DDBJ databases">
        <title>Genome analysis of Paenibacillus selenitrireducens ES3-24.</title>
        <authorList>
            <person name="Xu D."/>
            <person name="Yao R."/>
            <person name="Zheng S."/>
        </authorList>
    </citation>
    <scope>NUCLEOTIDE SEQUENCE [LARGE SCALE GENOMIC DNA]</scope>
    <source>
        <strain evidence="2 3">ES3-24</strain>
    </source>
</reference>
<dbReference type="Pfam" id="PF04286">
    <property type="entry name" value="DUF445"/>
    <property type="match status" value="1"/>
</dbReference>
<feature type="transmembrane region" description="Helical" evidence="1">
    <location>
        <begin position="421"/>
        <end position="442"/>
    </location>
</feature>
<organism evidence="2 3">
    <name type="scientific">Paenibacillus selenitireducens</name>
    <dbReference type="NCBI Taxonomy" id="1324314"/>
    <lineage>
        <taxon>Bacteria</taxon>
        <taxon>Bacillati</taxon>
        <taxon>Bacillota</taxon>
        <taxon>Bacilli</taxon>
        <taxon>Bacillales</taxon>
        <taxon>Paenibacillaceae</taxon>
        <taxon>Paenibacillus</taxon>
    </lineage>
</organism>
<gene>
    <name evidence="2" type="ORF">BVG16_01310</name>
</gene>
<dbReference type="PANTHER" id="PTHR38442:SF1">
    <property type="entry name" value="INNER MEMBRANE PROTEIN"/>
    <property type="match status" value="1"/>
</dbReference>
<evidence type="ECO:0000313" key="3">
    <source>
        <dbReference type="Proteomes" id="UP000190188"/>
    </source>
</evidence>
<keyword evidence="1" id="KW-0472">Membrane</keyword>
<keyword evidence="3" id="KW-1185">Reference proteome</keyword>
<evidence type="ECO:0000256" key="1">
    <source>
        <dbReference type="SAM" id="Phobius"/>
    </source>
</evidence>
<protein>
    <recommendedName>
        <fullName evidence="4">DUF445 domain-containing protein</fullName>
    </recommendedName>
</protein>
<accession>A0A1T2XMU7</accession>
<evidence type="ECO:0000313" key="2">
    <source>
        <dbReference type="EMBL" id="OPA81013.1"/>
    </source>
</evidence>
<dbReference type="EMBL" id="MSZX01000001">
    <property type="protein sequence ID" value="OPA81013.1"/>
    <property type="molecule type" value="Genomic_DNA"/>
</dbReference>
<keyword evidence="1" id="KW-1133">Transmembrane helix</keyword>
<comment type="caution">
    <text evidence="2">The sequence shown here is derived from an EMBL/GenBank/DDBJ whole genome shotgun (WGS) entry which is preliminary data.</text>
</comment>
<dbReference type="RefSeq" id="WP_078496736.1">
    <property type="nucleotide sequence ID" value="NZ_MSZX01000001.1"/>
</dbReference>
<keyword evidence="1" id="KW-0812">Transmembrane</keyword>
<sequence length="454" mass="52485">MAAMKQMKRKANLSLLFVVLLFMGSVTAILMFPEAWWPRFLLYTAEAGLVGALADLFAVTALFRHPLGWKWIPHTAIIPNNRDKLVNGVVDMVEQQLLSKDMLKQKVREVRLVDRAISWVEDKSDERMIFEQGRDVLSKILADVDLTKMSGKLDIQIRETLLKMNVSPYAGKGLKWVLDEGSLQAWISRIVEYAVAHTPEIETKRWIRDMLEDSIYRETHRGNKMSNLIKKTGLWIAEATDSFNIDDAVEALYGRLQDFLLELRNPHHELRLLIEEMLYELAENLEHRTDVYATINDWKVRALERISFLPSVQALLESLRQLLTDDNRLESFVQGQPLVQRQEMKLWMGQFIQKYWDQFKADHHLLDWLEQHLQTFVQKVIETEHALIGHIVRETLEDYTDAKLAAFIESKVGEDLQRIRINGAFIGGMIGAGIYGFLHGIYQPLLDSASRFLG</sequence>
<evidence type="ECO:0008006" key="4">
    <source>
        <dbReference type="Google" id="ProtNLM"/>
    </source>
</evidence>
<dbReference type="PANTHER" id="PTHR38442">
    <property type="entry name" value="INNER MEMBRANE PROTEIN-RELATED"/>
    <property type="match status" value="1"/>
</dbReference>
<dbReference type="OrthoDB" id="9769590at2"/>
<dbReference type="InterPro" id="IPR007383">
    <property type="entry name" value="DUF445"/>
</dbReference>
<proteinExistence type="predicted"/>
<dbReference type="GO" id="GO:0005886">
    <property type="term" value="C:plasma membrane"/>
    <property type="evidence" value="ECO:0007669"/>
    <property type="project" value="TreeGrafter"/>
</dbReference>
<feature type="transmembrane region" description="Helical" evidence="1">
    <location>
        <begin position="41"/>
        <end position="63"/>
    </location>
</feature>
<dbReference type="Proteomes" id="UP000190188">
    <property type="component" value="Unassembled WGS sequence"/>
</dbReference>